<dbReference type="SUPFAM" id="SSF55811">
    <property type="entry name" value="Nudix"/>
    <property type="match status" value="1"/>
</dbReference>
<reference evidence="12" key="3">
    <citation type="submission" date="2025-04" db="UniProtKB">
        <authorList>
            <consortium name="RefSeq"/>
        </authorList>
    </citation>
    <scope>IDENTIFICATION</scope>
    <source>
        <strain evidence="12">CBS 304.34</strain>
    </source>
</reference>
<dbReference type="Pfam" id="PF11788">
    <property type="entry name" value="MRP-L46"/>
    <property type="match status" value="1"/>
</dbReference>
<comment type="similarity">
    <text evidence="2">Belongs to the mitochondrion-specific ribosomal protein mL46 family.</text>
</comment>
<organism evidence="10">
    <name type="scientific">Mytilinidion resinicola</name>
    <dbReference type="NCBI Taxonomy" id="574789"/>
    <lineage>
        <taxon>Eukaryota</taxon>
        <taxon>Fungi</taxon>
        <taxon>Dikarya</taxon>
        <taxon>Ascomycota</taxon>
        <taxon>Pezizomycotina</taxon>
        <taxon>Dothideomycetes</taxon>
        <taxon>Pleosporomycetidae</taxon>
        <taxon>Mytilinidiales</taxon>
        <taxon>Mytilinidiaceae</taxon>
        <taxon>Mytilinidion</taxon>
    </lineage>
</organism>
<dbReference type="EMBL" id="MU003707">
    <property type="protein sequence ID" value="KAF2806236.1"/>
    <property type="molecule type" value="Genomic_DNA"/>
</dbReference>
<dbReference type="InterPro" id="IPR015797">
    <property type="entry name" value="NUDIX_hydrolase-like_dom_sf"/>
</dbReference>
<dbReference type="Gene3D" id="3.90.79.10">
    <property type="entry name" value="Nucleoside Triphosphate Pyrophosphohydrolase"/>
    <property type="match status" value="1"/>
</dbReference>
<dbReference type="CDD" id="cd04661">
    <property type="entry name" value="NUDIX_MRP_L46"/>
    <property type="match status" value="1"/>
</dbReference>
<keyword evidence="4" id="KW-0689">Ribosomal protein</keyword>
<evidence type="ECO:0000256" key="5">
    <source>
        <dbReference type="ARBA" id="ARBA00023128"/>
    </source>
</evidence>
<sequence length="378" mass="42516">MILRIERARPIPTPGNATAIMNAGHRSARHIASRKGPSICHARISPYSSAATATAPALEAQAQLSSILPVTSTSLSQAYQIRAGVVLSRPPLLTRDLHPFEKSFYLYQRRLNERLALPFPRYFYFKKDTPADIDWKRKMKQRLTPARDIGVYNPYGPEGWNDEVLVGAQEAEPAWQVKRLLEDADASAPESAGADAAKGVEGAAVAEVGVEVAAEASKKKAEPVERPMPRETEADRKGDQRSLDRLMQRSLYLVVQNKEGRWVLPDDQIRGRETLHQAAERVLVQNAGLNMNTWVVGNVPVGHYSFEYLKRRPHPERKNVEELGEKIFFMKARIMAGQANLADNKLGIKDFKWLAKEEVQKVVNQKYWSAIQNMLTDR</sequence>
<reference evidence="12" key="2">
    <citation type="submission" date="2020-04" db="EMBL/GenBank/DDBJ databases">
        <authorList>
            <consortium name="NCBI Genome Project"/>
        </authorList>
    </citation>
    <scope>NUCLEOTIDE SEQUENCE</scope>
    <source>
        <strain evidence="12">CBS 304.34</strain>
    </source>
</reference>
<dbReference type="FunFam" id="3.90.79.10:FF:000018">
    <property type="entry name" value="39S ribosomal protein L46, mitochondrial"/>
    <property type="match status" value="1"/>
</dbReference>
<evidence type="ECO:0000313" key="11">
    <source>
        <dbReference type="Proteomes" id="UP000504636"/>
    </source>
</evidence>
<dbReference type="GeneID" id="54457887"/>
<keyword evidence="11" id="KW-1185">Reference proteome</keyword>
<protein>
    <recommendedName>
        <fullName evidence="7">Large ribosomal subunit protein mL46</fullName>
    </recommendedName>
</protein>
<evidence type="ECO:0000256" key="1">
    <source>
        <dbReference type="ARBA" id="ARBA00004173"/>
    </source>
</evidence>
<name>A0A6A6YBM9_9PEZI</name>
<keyword evidence="5" id="KW-0496">Mitochondrion</keyword>
<dbReference type="GO" id="GO:0005743">
    <property type="term" value="C:mitochondrial inner membrane"/>
    <property type="evidence" value="ECO:0007669"/>
    <property type="project" value="UniProtKB-ARBA"/>
</dbReference>
<evidence type="ECO:0000256" key="3">
    <source>
        <dbReference type="ARBA" id="ARBA00022946"/>
    </source>
</evidence>
<comment type="subcellular location">
    <subcellularLocation>
        <location evidence="1">Mitochondrion</location>
    </subcellularLocation>
</comment>
<dbReference type="OrthoDB" id="414075at2759"/>
<reference evidence="10 12" key="1">
    <citation type="journal article" date="2020" name="Stud. Mycol.">
        <title>101 Dothideomycetes genomes: a test case for predicting lifestyles and emergence of pathogens.</title>
        <authorList>
            <person name="Haridas S."/>
            <person name="Albert R."/>
            <person name="Binder M."/>
            <person name="Bloem J."/>
            <person name="Labutti K."/>
            <person name="Salamov A."/>
            <person name="Andreopoulos B."/>
            <person name="Baker S."/>
            <person name="Barry K."/>
            <person name="Bills G."/>
            <person name="Bluhm B."/>
            <person name="Cannon C."/>
            <person name="Castanera R."/>
            <person name="Culley D."/>
            <person name="Daum C."/>
            <person name="Ezra D."/>
            <person name="Gonzalez J."/>
            <person name="Henrissat B."/>
            <person name="Kuo A."/>
            <person name="Liang C."/>
            <person name="Lipzen A."/>
            <person name="Lutzoni F."/>
            <person name="Magnuson J."/>
            <person name="Mondo S."/>
            <person name="Nolan M."/>
            <person name="Ohm R."/>
            <person name="Pangilinan J."/>
            <person name="Park H.-J."/>
            <person name="Ramirez L."/>
            <person name="Alfaro M."/>
            <person name="Sun H."/>
            <person name="Tritt A."/>
            <person name="Yoshinaga Y."/>
            <person name="Zwiers L.-H."/>
            <person name="Turgeon B."/>
            <person name="Goodwin S."/>
            <person name="Spatafora J."/>
            <person name="Crous P."/>
            <person name="Grigoriev I."/>
        </authorList>
    </citation>
    <scope>NUCLEOTIDE SEQUENCE</scope>
    <source>
        <strain evidence="10 12">CBS 304.34</strain>
    </source>
</reference>
<dbReference type="AlphaFoldDB" id="A0A6A6YBM9"/>
<keyword evidence="6" id="KW-0687">Ribonucleoprotein</keyword>
<accession>A0A6A6YBM9</accession>
<evidence type="ECO:0000256" key="8">
    <source>
        <dbReference type="SAM" id="MobiDB-lite"/>
    </source>
</evidence>
<dbReference type="PANTHER" id="PTHR13124:SF12">
    <property type="entry name" value="LARGE RIBOSOMAL SUBUNIT PROTEIN ML46"/>
    <property type="match status" value="1"/>
</dbReference>
<dbReference type="PANTHER" id="PTHR13124">
    <property type="entry name" value="39S RIBOSOMAL PROTEIN L46, MITOCHONDRIAL PRECURSOR-RELATED"/>
    <property type="match status" value="1"/>
</dbReference>
<feature type="region of interest" description="Disordered" evidence="8">
    <location>
        <begin position="216"/>
        <end position="241"/>
    </location>
</feature>
<dbReference type="InterPro" id="IPR033650">
    <property type="entry name" value="Ribosomal_mL46_NUDIX"/>
</dbReference>
<dbReference type="GO" id="GO:0003735">
    <property type="term" value="F:structural constituent of ribosome"/>
    <property type="evidence" value="ECO:0007669"/>
    <property type="project" value="InterPro"/>
</dbReference>
<evidence type="ECO:0000259" key="9">
    <source>
        <dbReference type="Pfam" id="PF11788"/>
    </source>
</evidence>
<feature type="non-terminal residue" evidence="10">
    <location>
        <position position="378"/>
    </location>
</feature>
<evidence type="ECO:0000313" key="12">
    <source>
        <dbReference type="RefSeq" id="XP_033573200.1"/>
    </source>
</evidence>
<gene>
    <name evidence="10 12" type="ORF">BDZ99DRAFT_422631</name>
</gene>
<dbReference type="Proteomes" id="UP000504636">
    <property type="component" value="Unplaced"/>
</dbReference>
<dbReference type="InterPro" id="IPR021757">
    <property type="entry name" value="Ribosomal_mL46_N"/>
</dbReference>
<dbReference type="RefSeq" id="XP_033573200.1">
    <property type="nucleotide sequence ID" value="XM_033716994.1"/>
</dbReference>
<evidence type="ECO:0000256" key="2">
    <source>
        <dbReference type="ARBA" id="ARBA00009070"/>
    </source>
</evidence>
<keyword evidence="3" id="KW-0809">Transit peptide</keyword>
<feature type="domain" description="Large ribosomal subunit protein mL46 N-terminal" evidence="9">
    <location>
        <begin position="79"/>
        <end position="235"/>
    </location>
</feature>
<proteinExistence type="inferred from homology"/>
<evidence type="ECO:0000256" key="6">
    <source>
        <dbReference type="ARBA" id="ARBA00023274"/>
    </source>
</evidence>
<evidence type="ECO:0000256" key="4">
    <source>
        <dbReference type="ARBA" id="ARBA00022980"/>
    </source>
</evidence>
<dbReference type="InterPro" id="IPR040008">
    <property type="entry name" value="Ribosomal_mL46"/>
</dbReference>
<evidence type="ECO:0000313" key="10">
    <source>
        <dbReference type="EMBL" id="KAF2806236.1"/>
    </source>
</evidence>
<dbReference type="GO" id="GO:0005762">
    <property type="term" value="C:mitochondrial large ribosomal subunit"/>
    <property type="evidence" value="ECO:0007669"/>
    <property type="project" value="TreeGrafter"/>
</dbReference>
<evidence type="ECO:0000256" key="7">
    <source>
        <dbReference type="ARBA" id="ARBA00035190"/>
    </source>
</evidence>